<accession>A0A382ER65</accession>
<dbReference type="AlphaFoldDB" id="A0A382ER65"/>
<feature type="transmembrane region" description="Helical" evidence="6">
    <location>
        <begin position="81"/>
        <end position="104"/>
    </location>
</feature>
<dbReference type="InterPro" id="IPR050833">
    <property type="entry name" value="Poly_Biosynth_Transport"/>
</dbReference>
<dbReference type="PANTHER" id="PTHR30250:SF28">
    <property type="entry name" value="POLYSACCHARIDE BIOSYNTHESIS PROTEIN"/>
    <property type="match status" value="1"/>
</dbReference>
<evidence type="ECO:0000256" key="2">
    <source>
        <dbReference type="ARBA" id="ARBA00022475"/>
    </source>
</evidence>
<feature type="transmembrane region" description="Helical" evidence="6">
    <location>
        <begin position="264"/>
        <end position="287"/>
    </location>
</feature>
<feature type="transmembrane region" description="Helical" evidence="6">
    <location>
        <begin position="299"/>
        <end position="317"/>
    </location>
</feature>
<feature type="transmembrane region" description="Helical" evidence="6">
    <location>
        <begin position="12"/>
        <end position="33"/>
    </location>
</feature>
<dbReference type="PANTHER" id="PTHR30250">
    <property type="entry name" value="PST FAMILY PREDICTED COLANIC ACID TRANSPORTER"/>
    <property type="match status" value="1"/>
</dbReference>
<keyword evidence="2" id="KW-1003">Cell membrane</keyword>
<evidence type="ECO:0000256" key="5">
    <source>
        <dbReference type="ARBA" id="ARBA00023136"/>
    </source>
</evidence>
<evidence type="ECO:0000256" key="6">
    <source>
        <dbReference type="SAM" id="Phobius"/>
    </source>
</evidence>
<evidence type="ECO:0000256" key="1">
    <source>
        <dbReference type="ARBA" id="ARBA00004651"/>
    </source>
</evidence>
<feature type="transmembrane region" description="Helical" evidence="6">
    <location>
        <begin position="162"/>
        <end position="180"/>
    </location>
</feature>
<evidence type="ECO:0008006" key="8">
    <source>
        <dbReference type="Google" id="ProtNLM"/>
    </source>
</evidence>
<organism evidence="7">
    <name type="scientific">marine metagenome</name>
    <dbReference type="NCBI Taxonomy" id="408172"/>
    <lineage>
        <taxon>unclassified sequences</taxon>
        <taxon>metagenomes</taxon>
        <taxon>ecological metagenomes</taxon>
    </lineage>
</organism>
<protein>
    <recommendedName>
        <fullName evidence="8">Polysaccharide biosynthesis protein C-terminal domain-containing protein</fullName>
    </recommendedName>
</protein>
<evidence type="ECO:0000313" key="7">
    <source>
        <dbReference type="EMBL" id="SVB53230.1"/>
    </source>
</evidence>
<feature type="non-terminal residue" evidence="7">
    <location>
        <position position="336"/>
    </location>
</feature>
<dbReference type="GO" id="GO:0005886">
    <property type="term" value="C:plasma membrane"/>
    <property type="evidence" value="ECO:0007669"/>
    <property type="project" value="UniProtKB-SubCell"/>
</dbReference>
<feature type="transmembrane region" description="Helical" evidence="6">
    <location>
        <begin position="232"/>
        <end position="252"/>
    </location>
</feature>
<keyword evidence="5 6" id="KW-0472">Membrane</keyword>
<feature type="transmembrane region" description="Helical" evidence="6">
    <location>
        <begin position="45"/>
        <end position="69"/>
    </location>
</feature>
<name>A0A382ER65_9ZZZZ</name>
<proteinExistence type="predicted"/>
<gene>
    <name evidence="7" type="ORF">METZ01_LOCUS206084</name>
</gene>
<keyword evidence="4 6" id="KW-1133">Transmembrane helix</keyword>
<comment type="subcellular location">
    <subcellularLocation>
        <location evidence="1">Cell membrane</location>
        <topology evidence="1">Multi-pass membrane protein</topology>
    </subcellularLocation>
</comment>
<evidence type="ECO:0000256" key="3">
    <source>
        <dbReference type="ARBA" id="ARBA00022692"/>
    </source>
</evidence>
<keyword evidence="3 6" id="KW-0812">Transmembrane</keyword>
<dbReference type="EMBL" id="UINC01045911">
    <property type="protein sequence ID" value="SVB53230.1"/>
    <property type="molecule type" value="Genomic_DNA"/>
</dbReference>
<sequence>MKIMFLQRIKELVTLGSGDVFGSVLTAIFWFYLASQVKPDAYGEIHWFLGIAGIFSYIALFGTLNTITVYTAKNVKIQSTLYFISLIASLILSLIVIIVFPAFYEIDSGVLMIAYVINVLALGDLLGRKLYTTYSKYVLVQKGLTLGLGLTFFYFFGYESILFALAFSYVFYIKRIFIIFKEQKINFNLVKERIGFITNNYILFLIAGFNGQIDKVIIVPLLGFTLLGNYSLALQAISIMMIFSSVFYKYILPQDSSGKNTKNLKIFAILVSILISLVGIFLGPILIEMFFPEYLEAKDAIQIMSIVIVPTIITVIFESQFLGSEKSRVVLIGNAI</sequence>
<reference evidence="7" key="1">
    <citation type="submission" date="2018-05" db="EMBL/GenBank/DDBJ databases">
        <authorList>
            <person name="Lanie J.A."/>
            <person name="Ng W.-L."/>
            <person name="Kazmierczak K.M."/>
            <person name="Andrzejewski T.M."/>
            <person name="Davidsen T.M."/>
            <person name="Wayne K.J."/>
            <person name="Tettelin H."/>
            <person name="Glass J.I."/>
            <person name="Rusch D."/>
            <person name="Podicherti R."/>
            <person name="Tsui H.-C.T."/>
            <person name="Winkler M.E."/>
        </authorList>
    </citation>
    <scope>NUCLEOTIDE SEQUENCE</scope>
</reference>
<evidence type="ECO:0000256" key="4">
    <source>
        <dbReference type="ARBA" id="ARBA00022989"/>
    </source>
</evidence>